<name>A0A8J3Q6L4_9ACTN</name>
<keyword evidence="3 6" id="KW-0812">Transmembrane</keyword>
<dbReference type="PANTHER" id="PTHR30287">
    <property type="entry name" value="MEMBRANE COMPONENT OF PREDICTED ABC SUPERFAMILY METABOLITE UPTAKE TRANSPORTER"/>
    <property type="match status" value="1"/>
</dbReference>
<dbReference type="InterPro" id="IPR003838">
    <property type="entry name" value="ABC3_permease_C"/>
</dbReference>
<feature type="transmembrane region" description="Helical" evidence="6">
    <location>
        <begin position="451"/>
        <end position="472"/>
    </location>
</feature>
<keyword evidence="4 6" id="KW-1133">Transmembrane helix</keyword>
<keyword evidence="2" id="KW-1003">Cell membrane</keyword>
<dbReference type="InterPro" id="IPR038766">
    <property type="entry name" value="Membrane_comp_ABC_pdt"/>
</dbReference>
<dbReference type="RefSeq" id="WP_239123675.1">
    <property type="nucleotide sequence ID" value="NZ_BONY01000011.1"/>
</dbReference>
<evidence type="ECO:0000313" key="9">
    <source>
        <dbReference type="Proteomes" id="UP000612899"/>
    </source>
</evidence>
<keyword evidence="9" id="KW-1185">Reference proteome</keyword>
<feature type="transmembrane region" description="Helical" evidence="6">
    <location>
        <begin position="730"/>
        <end position="751"/>
    </location>
</feature>
<proteinExistence type="predicted"/>
<feature type="transmembrane region" description="Helical" evidence="6">
    <location>
        <begin position="224"/>
        <end position="254"/>
    </location>
</feature>
<dbReference type="Pfam" id="PF02687">
    <property type="entry name" value="FtsX"/>
    <property type="match status" value="2"/>
</dbReference>
<dbReference type="Proteomes" id="UP000612899">
    <property type="component" value="Unassembled WGS sequence"/>
</dbReference>
<evidence type="ECO:0000313" key="8">
    <source>
        <dbReference type="EMBL" id="GIH04223.1"/>
    </source>
</evidence>
<comment type="caution">
    <text evidence="8">The sequence shown here is derived from an EMBL/GenBank/DDBJ whole genome shotgun (WGS) entry which is preliminary data.</text>
</comment>
<accession>A0A8J3Q6L4</accession>
<feature type="transmembrane region" description="Helical" evidence="6">
    <location>
        <begin position="323"/>
        <end position="344"/>
    </location>
</feature>
<evidence type="ECO:0000256" key="5">
    <source>
        <dbReference type="ARBA" id="ARBA00023136"/>
    </source>
</evidence>
<organism evidence="8 9">
    <name type="scientific">Rhizocola hellebori</name>
    <dbReference type="NCBI Taxonomy" id="1392758"/>
    <lineage>
        <taxon>Bacteria</taxon>
        <taxon>Bacillati</taxon>
        <taxon>Actinomycetota</taxon>
        <taxon>Actinomycetes</taxon>
        <taxon>Micromonosporales</taxon>
        <taxon>Micromonosporaceae</taxon>
        <taxon>Rhizocola</taxon>
    </lineage>
</organism>
<feature type="domain" description="ABC3 transporter permease C-terminal" evidence="7">
    <location>
        <begin position="233"/>
        <end position="351"/>
    </location>
</feature>
<keyword evidence="5 6" id="KW-0472">Membrane</keyword>
<feature type="transmembrane region" description="Helical" evidence="6">
    <location>
        <begin position="685"/>
        <end position="710"/>
    </location>
</feature>
<dbReference type="EMBL" id="BONY01000011">
    <property type="protein sequence ID" value="GIH04223.1"/>
    <property type="molecule type" value="Genomic_DNA"/>
</dbReference>
<feature type="transmembrane region" description="Helical" evidence="6">
    <location>
        <begin position="397"/>
        <end position="420"/>
    </location>
</feature>
<feature type="transmembrane region" description="Helical" evidence="6">
    <location>
        <begin position="372"/>
        <end position="391"/>
    </location>
</feature>
<evidence type="ECO:0000259" key="7">
    <source>
        <dbReference type="Pfam" id="PF02687"/>
    </source>
</evidence>
<dbReference type="GO" id="GO:0005886">
    <property type="term" value="C:plasma membrane"/>
    <property type="evidence" value="ECO:0007669"/>
    <property type="project" value="UniProtKB-SubCell"/>
</dbReference>
<evidence type="ECO:0000256" key="6">
    <source>
        <dbReference type="SAM" id="Phobius"/>
    </source>
</evidence>
<protein>
    <submittedName>
        <fullName evidence="8">ABC transporter permease</fullName>
    </submittedName>
</protein>
<dbReference type="PANTHER" id="PTHR30287:SF1">
    <property type="entry name" value="INNER MEMBRANE PROTEIN"/>
    <property type="match status" value="1"/>
</dbReference>
<comment type="subcellular location">
    <subcellularLocation>
        <location evidence="1">Cell membrane</location>
        <topology evidence="1">Multi-pass membrane protein</topology>
    </subcellularLocation>
</comment>
<feature type="domain" description="ABC3 transporter permease C-terminal" evidence="7">
    <location>
        <begin position="643"/>
        <end position="757"/>
    </location>
</feature>
<feature type="transmembrane region" description="Helical" evidence="6">
    <location>
        <begin position="634"/>
        <end position="664"/>
    </location>
</feature>
<dbReference type="AlphaFoldDB" id="A0A8J3Q6L4"/>
<reference evidence="8" key="1">
    <citation type="submission" date="2021-01" db="EMBL/GenBank/DDBJ databases">
        <title>Whole genome shotgun sequence of Rhizocola hellebori NBRC 109834.</title>
        <authorList>
            <person name="Komaki H."/>
            <person name="Tamura T."/>
        </authorList>
    </citation>
    <scope>NUCLEOTIDE SEQUENCE</scope>
    <source>
        <strain evidence="8">NBRC 109834</strain>
    </source>
</reference>
<feature type="transmembrane region" description="Helical" evidence="6">
    <location>
        <begin position="281"/>
        <end position="303"/>
    </location>
</feature>
<feature type="transmembrane region" description="Helical" evidence="6">
    <location>
        <begin position="12"/>
        <end position="35"/>
    </location>
</feature>
<sequence>MLSLASLKARWASLFGSFVALLLGVIMLTMTGLLLTSAKPQMPQRFSAAAIVVQSPDPLAPADSFLPRRPWSPSQVERLVAELSAISGVVAAIPDTPVYAQPLVDGKPTAATEGNSWPAAALAGHPLTAGVAPTRDDEVVMPGRVPGERVTILTAAGPHDYTVTGTAHGIYFFKPFAGVRAIGLLTHGKVDLARVERAVNGEGKVLTGADRAALESPADARTRWIGLQVLTAMAALTGFVAIFLVASTFSFSVLQRTRELGLLRVIGATPGRLRRMMFGEATLIGLLAGALGVALGALAAPLLGSLLVHAGFEPPSFTVRFTFWPMACAFLAGLMVALTGVVLASRRAASVAPLAALRAADAQRRPMTRSRWVFGLLAIAFSALLGLATATADALSIPTLAGGTVMALIAGIALLSPALVPPLARILLSPFASGPLGLLVRQSAFTAARRTSATAAPVMLAVAFTVLVTGMVQTGAEAYATRREAQIPGTAALIPDGTPGLTNAAVSAGATSVLPTTVWHGDIPLTALGLSAQRAPDRMVVRGSLAQQRGWTVGSVVPLTVASGHMVRLTVGEIADAAPADILVSRDSARSFDPDALTSVVYLHAEEVISPTPGAKMVSAAEYAALADAQEDRLVWMFTLVLVGMAGGFTIIAVANTLLMAAVARRRELTALSRLGATARQLIQLVCLETTFVVALGALLGIATALPGLLAIRAGLSQQIGHPVTLIVSWPALAAVVSACLVSALPASLLPSASASRARHRGGRQSR</sequence>
<evidence type="ECO:0000256" key="2">
    <source>
        <dbReference type="ARBA" id="ARBA00022475"/>
    </source>
</evidence>
<evidence type="ECO:0000256" key="1">
    <source>
        <dbReference type="ARBA" id="ARBA00004651"/>
    </source>
</evidence>
<evidence type="ECO:0000256" key="4">
    <source>
        <dbReference type="ARBA" id="ARBA00022989"/>
    </source>
</evidence>
<gene>
    <name evidence="8" type="ORF">Rhe02_22900</name>
</gene>
<evidence type="ECO:0000256" key="3">
    <source>
        <dbReference type="ARBA" id="ARBA00022692"/>
    </source>
</evidence>